<evidence type="ECO:0000256" key="6">
    <source>
        <dbReference type="ARBA" id="ARBA00049442"/>
    </source>
</evidence>
<keyword evidence="12" id="KW-1185">Reference proteome</keyword>
<dbReference type="InterPro" id="IPR001381">
    <property type="entry name" value="DHquinase_I"/>
</dbReference>
<keyword evidence="4 8" id="KW-0560">Oxidoreductase</keyword>
<feature type="active site" description="Proton donor/acceptor" evidence="7">
    <location>
        <position position="117"/>
    </location>
</feature>
<keyword evidence="7 11" id="KW-0456">Lyase</keyword>
<comment type="subunit">
    <text evidence="7">Homodimer.</text>
</comment>
<dbReference type="SUPFAM" id="SSF51569">
    <property type="entry name" value="Aldolase"/>
    <property type="match status" value="1"/>
</dbReference>
<feature type="binding site" evidence="8">
    <location>
        <position position="457"/>
    </location>
    <ligand>
        <name>NADP(+)</name>
        <dbReference type="ChEBI" id="CHEBI:58349"/>
    </ligand>
</feature>
<dbReference type="OrthoDB" id="9792692at2"/>
<dbReference type="PANTHER" id="PTHR21089">
    <property type="entry name" value="SHIKIMATE DEHYDROGENASE"/>
    <property type="match status" value="1"/>
</dbReference>
<dbReference type="STRING" id="760011.Spico_0687"/>
<dbReference type="InterPro" id="IPR011342">
    <property type="entry name" value="Shikimate_DH"/>
</dbReference>
<dbReference type="eggNOG" id="COG0169">
    <property type="taxonomic scope" value="Bacteria"/>
</dbReference>
<name>F4GLE3_PARC1</name>
<comment type="catalytic activity">
    <reaction evidence="6 8">
        <text>shikimate + NADP(+) = 3-dehydroshikimate + NADPH + H(+)</text>
        <dbReference type="Rhea" id="RHEA:17737"/>
        <dbReference type="ChEBI" id="CHEBI:15378"/>
        <dbReference type="ChEBI" id="CHEBI:16630"/>
        <dbReference type="ChEBI" id="CHEBI:36208"/>
        <dbReference type="ChEBI" id="CHEBI:57783"/>
        <dbReference type="ChEBI" id="CHEBI:58349"/>
        <dbReference type="EC" id="1.1.1.25"/>
    </reaction>
</comment>
<dbReference type="InterPro" id="IPR036291">
    <property type="entry name" value="NAD(P)-bd_dom_sf"/>
</dbReference>
<dbReference type="GO" id="GO:0009073">
    <property type="term" value="P:aromatic amino acid family biosynthetic process"/>
    <property type="evidence" value="ECO:0007669"/>
    <property type="project" value="UniProtKB-KW"/>
</dbReference>
<feature type="binding site" evidence="8">
    <location>
        <position position="464"/>
    </location>
    <ligand>
        <name>shikimate</name>
        <dbReference type="ChEBI" id="CHEBI:36208"/>
    </ligand>
</feature>
<dbReference type="InterPro" id="IPR013708">
    <property type="entry name" value="Shikimate_DH-bd_N"/>
</dbReference>
<dbReference type="UniPathway" id="UPA00053">
    <property type="reaction ID" value="UER00086"/>
</dbReference>
<accession>F4GLE3</accession>
<keyword evidence="5 7" id="KW-0057">Aromatic amino acid biosynthesis</keyword>
<feature type="binding site" evidence="8">
    <location>
        <position position="434"/>
    </location>
    <ligand>
        <name>NADP(+)</name>
        <dbReference type="ChEBI" id="CHEBI:58349"/>
    </ligand>
</feature>
<dbReference type="Pfam" id="PF01488">
    <property type="entry name" value="Shikimate_DH"/>
    <property type="match status" value="1"/>
</dbReference>
<comment type="function">
    <text evidence="7">Involved in the third step of the chorismate pathway, which leads to the biosynthesis of aromatic amino acids. Catalyzes the cis-dehydration of 3-dehydroquinate (DHQ) and introduces the first double bond of the aromatic ring to yield 3-dehydroshikimate.</text>
</comment>
<evidence type="ECO:0000313" key="12">
    <source>
        <dbReference type="Proteomes" id="UP000007939"/>
    </source>
</evidence>
<evidence type="ECO:0000256" key="3">
    <source>
        <dbReference type="ARBA" id="ARBA00022857"/>
    </source>
</evidence>
<feature type="domain" description="Quinate/shikimate 5-dehydrogenase/glutamyl-tRNA reductase" evidence="9">
    <location>
        <begin position="341"/>
        <end position="408"/>
    </location>
</feature>
<feature type="active site" description="Schiff-base intermediate with substrate" evidence="7">
    <location>
        <position position="141"/>
    </location>
</feature>
<evidence type="ECO:0000259" key="10">
    <source>
        <dbReference type="Pfam" id="PF08501"/>
    </source>
</evidence>
<feature type="active site" description="Proton acceptor" evidence="8">
    <location>
        <position position="287"/>
    </location>
</feature>
<evidence type="ECO:0000259" key="9">
    <source>
        <dbReference type="Pfam" id="PF01488"/>
    </source>
</evidence>
<sequence>MLCLTLTGRTLLENISQYERNKDWVGAVELRLDYLEESEARLAGSLPEQFPVPMILTCRRESDGGLCTSTERKRLSLMKEVLDRGAFAYVDLEDDLKKTEAEQLARRKGIRIIRSHHDFSGMPADIYARMARILAKGDIPKLAVTPHTVEDVIRLFRIKDEIPGSTEKIVIGMGVLGIPTRILYRKIGSSMMFCCDEAAESVAPGMLSARVLSEVYGADKVDAETEIFGIIGNPVSQSASPLIHNPGFRAIKKNAIYSLFPVDAVRPFFRLADVLDIRGFSVTVPFKRDVIPYLGTISREVKQIGSCNTVVRVKDLWKGINTDYHGFLSQLMPAITSGRVRTALILGAGGAARAVAWALHNHSVKITILNRSAEAARKLAAETMAGWDVLENISEYSGKSDMIVQTTSVGMTPDSDEDPSAGYVFSGKEIAYDLVYKPHQTRFLLRAAEAGCEVIYGAQMLLEQGKLQFEAFTGYHYPHWLEPDW</sequence>
<feature type="binding site" evidence="7">
    <location>
        <position position="181"/>
    </location>
    <ligand>
        <name>3-dehydroquinate</name>
        <dbReference type="ChEBI" id="CHEBI:32364"/>
    </ligand>
</feature>
<feature type="binding site" evidence="8">
    <location>
        <position position="283"/>
    </location>
    <ligand>
        <name>shikimate</name>
        <dbReference type="ChEBI" id="CHEBI:36208"/>
    </ligand>
</feature>
<dbReference type="InterPro" id="IPR046346">
    <property type="entry name" value="Aminoacid_DH-like_N_sf"/>
</dbReference>
<dbReference type="HAMAP" id="MF_00214">
    <property type="entry name" value="AroD"/>
    <property type="match status" value="1"/>
</dbReference>
<dbReference type="SUPFAM" id="SSF53223">
    <property type="entry name" value="Aminoacid dehydrogenase-like, N-terminal domain"/>
    <property type="match status" value="1"/>
</dbReference>
<dbReference type="EMBL" id="CP002659">
    <property type="protein sequence ID" value="AEC01913.1"/>
    <property type="molecule type" value="Genomic_DNA"/>
</dbReference>
<dbReference type="CDD" id="cd00502">
    <property type="entry name" value="DHQase_I"/>
    <property type="match status" value="1"/>
</dbReference>
<keyword evidence="3 8" id="KW-0521">NADP</keyword>
<feature type="binding site" evidence="8">
    <location>
        <position position="436"/>
    </location>
    <ligand>
        <name>shikimate</name>
        <dbReference type="ChEBI" id="CHEBI:36208"/>
    </ligand>
</feature>
<comment type="catalytic activity">
    <reaction evidence="7">
        <text>3-dehydroquinate = 3-dehydroshikimate + H2O</text>
        <dbReference type="Rhea" id="RHEA:21096"/>
        <dbReference type="ChEBI" id="CHEBI:15377"/>
        <dbReference type="ChEBI" id="CHEBI:16630"/>
        <dbReference type="ChEBI" id="CHEBI:32364"/>
        <dbReference type="EC" id="4.2.1.10"/>
    </reaction>
</comment>
<comment type="pathway">
    <text evidence="1 8">Metabolic intermediate biosynthesis; chorismate biosynthesis; chorismate from D-erythrose 4-phosphate and phosphoenolpyruvate: step 4/7.</text>
</comment>
<comment type="caution">
    <text evidence="7">Lacks conserved residue(s) required for the propagation of feature annotation.</text>
</comment>
<dbReference type="Proteomes" id="UP000007939">
    <property type="component" value="Chromosome"/>
</dbReference>
<dbReference type="AlphaFoldDB" id="F4GLE3"/>
<dbReference type="Pfam" id="PF01487">
    <property type="entry name" value="DHquinase_I"/>
    <property type="match status" value="1"/>
</dbReference>
<dbReference type="Gene3D" id="3.40.50.10860">
    <property type="entry name" value="Leucine Dehydrogenase, chain A, domain 1"/>
    <property type="match status" value="1"/>
</dbReference>
<dbReference type="NCBIfam" id="TIGR00507">
    <property type="entry name" value="aroE"/>
    <property type="match status" value="1"/>
</dbReference>
<dbReference type="InterPro" id="IPR022893">
    <property type="entry name" value="Shikimate_DH_fam"/>
</dbReference>
<dbReference type="GO" id="GO:0009423">
    <property type="term" value="P:chorismate biosynthetic process"/>
    <property type="evidence" value="ECO:0007669"/>
    <property type="project" value="UniProtKB-UniRule"/>
</dbReference>
<dbReference type="PANTHER" id="PTHR21089:SF1">
    <property type="entry name" value="BIFUNCTIONAL 3-DEHYDROQUINATE DEHYDRATASE_SHIKIMATE DEHYDROGENASE, CHLOROPLASTIC"/>
    <property type="match status" value="1"/>
</dbReference>
<feature type="binding site" evidence="8">
    <location>
        <begin position="238"/>
        <end position="240"/>
    </location>
    <ligand>
        <name>shikimate</name>
        <dbReference type="ChEBI" id="CHEBI:36208"/>
    </ligand>
</feature>
<evidence type="ECO:0000256" key="7">
    <source>
        <dbReference type="HAMAP-Rule" id="MF_00214"/>
    </source>
</evidence>
<dbReference type="EC" id="4.2.1.10" evidence="7"/>
<feature type="binding site" evidence="8">
    <location>
        <position position="323"/>
    </location>
    <ligand>
        <name>shikimate</name>
        <dbReference type="ChEBI" id="CHEBI:36208"/>
    </ligand>
</feature>
<dbReference type="InterPro" id="IPR013785">
    <property type="entry name" value="Aldolase_TIM"/>
</dbReference>
<feature type="domain" description="Shikimate dehydrogenase substrate binding N-terminal" evidence="10">
    <location>
        <begin position="230"/>
        <end position="310"/>
    </location>
</feature>
<dbReference type="SUPFAM" id="SSF51735">
    <property type="entry name" value="NAD(P)-binding Rossmann-fold domains"/>
    <property type="match status" value="1"/>
</dbReference>
<feature type="binding site" evidence="8">
    <location>
        <begin position="347"/>
        <end position="351"/>
    </location>
    <ligand>
        <name>NADP(+)</name>
        <dbReference type="ChEBI" id="CHEBI:58349"/>
    </ligand>
</feature>
<comment type="similarity">
    <text evidence="8">Belongs to the shikimate dehydrogenase family.</text>
</comment>
<dbReference type="GO" id="GO:0019632">
    <property type="term" value="P:shikimate metabolic process"/>
    <property type="evidence" value="ECO:0007669"/>
    <property type="project" value="InterPro"/>
</dbReference>
<keyword evidence="2 7" id="KW-0028">Amino-acid biosynthesis</keyword>
<dbReference type="GO" id="GO:0004764">
    <property type="term" value="F:shikimate 3-dehydrogenase (NADP+) activity"/>
    <property type="evidence" value="ECO:0007669"/>
    <property type="project" value="UniProtKB-UniRule"/>
</dbReference>
<organism evidence="11 12">
    <name type="scientific">Parasphaerochaeta coccoides (strain ATCC BAA-1237 / DSM 17374 / SPN1)</name>
    <name type="common">Sphaerochaeta coccoides</name>
    <dbReference type="NCBI Taxonomy" id="760011"/>
    <lineage>
        <taxon>Bacteria</taxon>
        <taxon>Pseudomonadati</taxon>
        <taxon>Spirochaetota</taxon>
        <taxon>Spirochaetia</taxon>
        <taxon>Spirochaetales</taxon>
        <taxon>Sphaerochaetaceae</taxon>
        <taxon>Parasphaerochaeta</taxon>
    </lineage>
</organism>
<evidence type="ECO:0000256" key="8">
    <source>
        <dbReference type="HAMAP-Rule" id="MF_00222"/>
    </source>
</evidence>
<dbReference type="GO" id="GO:0008652">
    <property type="term" value="P:amino acid biosynthetic process"/>
    <property type="evidence" value="ECO:0007669"/>
    <property type="project" value="UniProtKB-KW"/>
</dbReference>
<dbReference type="Gene3D" id="3.40.50.720">
    <property type="entry name" value="NAD(P)-binding Rossmann-like Domain"/>
    <property type="match status" value="1"/>
</dbReference>
<dbReference type="KEGG" id="scc:Spico_0687"/>
<evidence type="ECO:0000256" key="1">
    <source>
        <dbReference type="ARBA" id="ARBA00004871"/>
    </source>
</evidence>
<feature type="binding site" evidence="7">
    <location>
        <begin position="29"/>
        <end position="31"/>
    </location>
    <ligand>
        <name>3-dehydroquinate</name>
        <dbReference type="ChEBI" id="CHEBI:32364"/>
    </ligand>
</feature>
<proteinExistence type="inferred from homology"/>
<protein>
    <recommendedName>
        <fullName evidence="7 8">Multifunctional fusion protein</fullName>
    </recommendedName>
    <domain>
        <recommendedName>
            <fullName evidence="7">3-dehydroquinate dehydratase</fullName>
            <shortName evidence="7">3-dehydroquinase</shortName>
            <ecNumber evidence="7">4.2.1.10</ecNumber>
        </recommendedName>
        <alternativeName>
            <fullName evidence="7">Type I DHQase</fullName>
        </alternativeName>
        <alternativeName>
            <fullName evidence="7">Type I dehydroquinase</fullName>
            <shortName evidence="7">DHQ1</shortName>
        </alternativeName>
    </domain>
    <domain>
        <recommendedName>
            <fullName evidence="8">Shikimate dehydrogenase (NADP(+))</fullName>
            <shortName evidence="8">SDH</shortName>
            <ecNumber evidence="8">1.1.1.25</ecNumber>
        </recommendedName>
    </domain>
</protein>
<feature type="binding site" evidence="8">
    <location>
        <position position="308"/>
    </location>
    <ligand>
        <name>shikimate</name>
        <dbReference type="ChEBI" id="CHEBI:36208"/>
    </ligand>
</feature>
<comment type="pathway">
    <text evidence="7">Metabolic intermediate biosynthesis; chorismate biosynthesis; chorismate from D-erythrose 4-phosphate and phosphoenolpyruvate: step 3/7.</text>
</comment>
<dbReference type="GO" id="GO:0050661">
    <property type="term" value="F:NADP binding"/>
    <property type="evidence" value="ECO:0007669"/>
    <property type="project" value="InterPro"/>
</dbReference>
<comment type="function">
    <text evidence="8">Involved in the biosynthesis of the chorismate, which leads to the biosynthesis of aromatic amino acids. Catalyzes the reversible NADPH linked reduction of 3-dehydroshikimate (DHSA) to yield shikimate (SA).</text>
</comment>
<evidence type="ECO:0000256" key="5">
    <source>
        <dbReference type="ARBA" id="ARBA00023141"/>
    </source>
</evidence>
<evidence type="ECO:0000256" key="2">
    <source>
        <dbReference type="ARBA" id="ARBA00022605"/>
    </source>
</evidence>
<dbReference type="GO" id="GO:0003855">
    <property type="term" value="F:3-dehydroquinate dehydratase activity"/>
    <property type="evidence" value="ECO:0007669"/>
    <property type="project" value="UniProtKB-UniRule"/>
</dbReference>
<reference evidence="11 12" key="2">
    <citation type="journal article" date="2012" name="Stand. Genomic Sci.">
        <title>Complete genome sequence of the termite hindgut bacterium Spirochaeta coccoides type strain (SPN1(T)), reclassification in the genus Sphaerochaeta as Sphaerochaeta coccoides comb. nov. and emendations of the family Spirochaetaceae and the genus Sphaerochaeta.</title>
        <authorList>
            <person name="Abt B."/>
            <person name="Han C."/>
            <person name="Scheuner C."/>
            <person name="Lu M."/>
            <person name="Lapidus A."/>
            <person name="Nolan M."/>
            <person name="Lucas S."/>
            <person name="Hammon N."/>
            <person name="Deshpande S."/>
            <person name="Cheng J.F."/>
            <person name="Tapia R."/>
            <person name="Goodwin L.A."/>
            <person name="Pitluck S."/>
            <person name="Liolios K."/>
            <person name="Pagani I."/>
            <person name="Ivanova N."/>
            <person name="Mavromatis K."/>
            <person name="Mikhailova N."/>
            <person name="Huntemann M."/>
            <person name="Pati A."/>
            <person name="Chen A."/>
            <person name="Palaniappan K."/>
            <person name="Land M."/>
            <person name="Hauser L."/>
            <person name="Brambilla E.M."/>
            <person name="Rohde M."/>
            <person name="Spring S."/>
            <person name="Gronow S."/>
            <person name="Goker M."/>
            <person name="Woyke T."/>
            <person name="Bristow J."/>
            <person name="Eisen J.A."/>
            <person name="Markowitz V."/>
            <person name="Hugenholtz P."/>
            <person name="Kyrpides N.C."/>
            <person name="Klenk H.P."/>
            <person name="Detter J.C."/>
        </authorList>
    </citation>
    <scope>NUCLEOTIDE SEQUENCE [LARGE SCALE GENOMIC DNA]</scope>
    <source>
        <strain evidence="12">ATCC BAA-1237 / DSM 17374 / SPN1</strain>
    </source>
</reference>
<gene>
    <name evidence="7" type="primary">aroD</name>
    <name evidence="8" type="synonym">aroE</name>
    <name evidence="11" type="ordered locus">Spico_0687</name>
</gene>
<feature type="binding site" evidence="7">
    <location>
        <position position="59"/>
    </location>
    <ligand>
        <name>3-dehydroquinate</name>
        <dbReference type="ChEBI" id="CHEBI:32364"/>
    </ligand>
</feature>
<dbReference type="Pfam" id="PF08501">
    <property type="entry name" value="Shikimate_dh_N"/>
    <property type="match status" value="1"/>
</dbReference>
<evidence type="ECO:0000256" key="4">
    <source>
        <dbReference type="ARBA" id="ARBA00023002"/>
    </source>
</evidence>
<evidence type="ECO:0000313" key="11">
    <source>
        <dbReference type="EMBL" id="AEC01913.1"/>
    </source>
</evidence>
<dbReference type="HAMAP" id="MF_00222">
    <property type="entry name" value="Shikimate_DH_AroE"/>
    <property type="match status" value="1"/>
</dbReference>
<dbReference type="HOGENOM" id="CLU_019120_1_1_12"/>
<dbReference type="Gene3D" id="3.20.20.70">
    <property type="entry name" value="Aldolase class I"/>
    <property type="match status" value="1"/>
</dbReference>
<dbReference type="InterPro" id="IPR006151">
    <property type="entry name" value="Shikm_DH/Glu-tRNA_Rdtase"/>
</dbReference>
<reference evidence="12" key="1">
    <citation type="submission" date="2011-04" db="EMBL/GenBank/DDBJ databases">
        <title>The complete genome of Spirochaeta coccoides DSM 17374.</title>
        <authorList>
            <person name="Lucas S."/>
            <person name="Copeland A."/>
            <person name="Lapidus A."/>
            <person name="Bruce D."/>
            <person name="Goodwin L."/>
            <person name="Pitluck S."/>
            <person name="Peters L."/>
            <person name="Kyrpides N."/>
            <person name="Mavromatis K."/>
            <person name="Pagani I."/>
            <person name="Ivanova N."/>
            <person name="Ovchinnikova G."/>
            <person name="Lu M."/>
            <person name="Detter J.C."/>
            <person name="Tapia R."/>
            <person name="Han C."/>
            <person name="Land M."/>
            <person name="Hauser L."/>
            <person name="Markowitz V."/>
            <person name="Cheng J.-F."/>
            <person name="Hugenholtz P."/>
            <person name="Woyke T."/>
            <person name="Wu D."/>
            <person name="Spring S."/>
            <person name="Schroeder M."/>
            <person name="Brambilla E."/>
            <person name="Klenk H.-P."/>
            <person name="Eisen J.A."/>
        </authorList>
    </citation>
    <scope>NUCLEOTIDE SEQUENCE [LARGE SCALE GENOMIC DNA]</scope>
    <source>
        <strain evidence="12">ATCC BAA-1237 / DSM 17374 / SPN1</strain>
    </source>
</reference>
<dbReference type="CDD" id="cd01065">
    <property type="entry name" value="NAD_bind_Shikimate_DH"/>
    <property type="match status" value="1"/>
</dbReference>
<dbReference type="eggNOG" id="COG0710">
    <property type="taxonomic scope" value="Bacteria"/>
</dbReference>
<dbReference type="EC" id="1.1.1.25" evidence="8"/>
<keyword evidence="7" id="KW-0704">Schiff base</keyword>
<comment type="similarity">
    <text evidence="7">Belongs to the type-I 3-dehydroquinase family.</text>
</comment>